<dbReference type="InterPro" id="IPR009061">
    <property type="entry name" value="DNA-bd_dom_put_sf"/>
</dbReference>
<evidence type="ECO:0000313" key="2">
    <source>
        <dbReference type="EMBL" id="MBA8926815.1"/>
    </source>
</evidence>
<dbReference type="NCBIfam" id="TIGR01764">
    <property type="entry name" value="excise"/>
    <property type="match status" value="1"/>
</dbReference>
<dbReference type="Proteomes" id="UP000517916">
    <property type="component" value="Unassembled WGS sequence"/>
</dbReference>
<name>A0ABR6BIV9_9PSEU</name>
<evidence type="ECO:0000259" key="1">
    <source>
        <dbReference type="Pfam" id="PF12728"/>
    </source>
</evidence>
<comment type="caution">
    <text evidence="2">The sequence shown here is derived from an EMBL/GenBank/DDBJ whole genome shotgun (WGS) entry which is preliminary data.</text>
</comment>
<feature type="domain" description="Helix-turn-helix" evidence="1">
    <location>
        <begin position="84"/>
        <end position="133"/>
    </location>
</feature>
<dbReference type="SUPFAM" id="SSF46955">
    <property type="entry name" value="Putative DNA-binding domain"/>
    <property type="match status" value="1"/>
</dbReference>
<reference evidence="2 3" key="1">
    <citation type="submission" date="2020-08" db="EMBL/GenBank/DDBJ databases">
        <title>Genomic Encyclopedia of Archaeal and Bacterial Type Strains, Phase II (KMG-II): from individual species to whole genera.</title>
        <authorList>
            <person name="Goeker M."/>
        </authorList>
    </citation>
    <scope>NUCLEOTIDE SEQUENCE [LARGE SCALE GENOMIC DNA]</scope>
    <source>
        <strain evidence="2 3">DSM 43850</strain>
    </source>
</reference>
<organism evidence="2 3">
    <name type="scientific">Kutzneria viridogrisea</name>
    <dbReference type="NCBI Taxonomy" id="47990"/>
    <lineage>
        <taxon>Bacteria</taxon>
        <taxon>Bacillati</taxon>
        <taxon>Actinomycetota</taxon>
        <taxon>Actinomycetes</taxon>
        <taxon>Pseudonocardiales</taxon>
        <taxon>Pseudonocardiaceae</taxon>
        <taxon>Kutzneria</taxon>
    </lineage>
</organism>
<sequence length="174" mass="19563">MTQALRQETYLPEPDNPQVAKVYDFLTAHEETGRGTPEVTCFLSGPAAGDRVELPTELYHVLRQVVEALRSGLGVTIRPENATLTTQQAADLLGVSRPTLIRLLDQGVIPYERVNSHRKITLRELLNYRNRRRAEQYAALEATAMDDEDIDAMLTRVRDARAAVGRRRRGHGTD</sequence>
<accession>A0ABR6BIV9</accession>
<keyword evidence="3" id="KW-1185">Reference proteome</keyword>
<evidence type="ECO:0000313" key="3">
    <source>
        <dbReference type="Proteomes" id="UP000517916"/>
    </source>
</evidence>
<protein>
    <submittedName>
        <fullName evidence="2">Excisionase family DNA binding protein</fullName>
    </submittedName>
</protein>
<dbReference type="InterPro" id="IPR010093">
    <property type="entry name" value="SinI_DNA-bd"/>
</dbReference>
<dbReference type="Pfam" id="PF12728">
    <property type="entry name" value="HTH_17"/>
    <property type="match status" value="1"/>
</dbReference>
<proteinExistence type="predicted"/>
<dbReference type="EMBL" id="JACJID010000003">
    <property type="protein sequence ID" value="MBA8926815.1"/>
    <property type="molecule type" value="Genomic_DNA"/>
</dbReference>
<gene>
    <name evidence="2" type="ORF">BC739_004021</name>
</gene>
<dbReference type="RefSeq" id="WP_182838027.1">
    <property type="nucleotide sequence ID" value="NZ_BAAABQ010000091.1"/>
</dbReference>
<dbReference type="InterPro" id="IPR041657">
    <property type="entry name" value="HTH_17"/>
</dbReference>